<proteinExistence type="predicted"/>
<protein>
    <submittedName>
        <fullName evidence="1">Uncharacterized protein</fullName>
    </submittedName>
</protein>
<keyword evidence="1" id="KW-0614">Plasmid</keyword>
<reference evidence="1 2" key="1">
    <citation type="submission" date="2014-04" db="EMBL/GenBank/DDBJ databases">
        <authorList>
            <person name="Hornung B.V."/>
        </authorList>
    </citation>
    <scope>NUCLEOTIDE SEQUENCE [LARGE SCALE GENOMIC DNA]</scope>
    <source>
        <strain evidence="1 2">CRIB</strain>
        <plasmid evidence="2">Plasmid1</plasmid>
    </source>
</reference>
<dbReference type="EMBL" id="LN555524">
    <property type="protein sequence ID" value="CED95119.1"/>
    <property type="molecule type" value="Genomic_DNA"/>
</dbReference>
<keyword evidence="2" id="KW-1185">Reference proteome</keyword>
<dbReference type="KEGG" id="ril:CRIB_2529"/>
<organism evidence="1 2">
    <name type="scientific">Romboutsia ilealis</name>
    <dbReference type="NCBI Taxonomy" id="1115758"/>
    <lineage>
        <taxon>Bacteria</taxon>
        <taxon>Bacillati</taxon>
        <taxon>Bacillota</taxon>
        <taxon>Clostridia</taxon>
        <taxon>Peptostreptococcales</taxon>
        <taxon>Peptostreptococcaceae</taxon>
        <taxon>Romboutsia</taxon>
    </lineage>
</organism>
<gene>
    <name evidence="1" type="ORF">CRIB_2529</name>
</gene>
<dbReference type="Proteomes" id="UP000245622">
    <property type="component" value="Chromosome 1"/>
</dbReference>
<dbReference type="GeneID" id="82206661"/>
<dbReference type="RefSeq" id="WP_077705978.1">
    <property type="nucleotide sequence ID" value="NZ_LN555524.1"/>
</dbReference>
<geneLocation type="plasmid" evidence="2">
    <name>Plasmid1</name>
</geneLocation>
<evidence type="ECO:0000313" key="1">
    <source>
        <dbReference type="EMBL" id="CED95119.1"/>
    </source>
</evidence>
<sequence length="65" mass="7477">MNTKTPNNKVKLQLSIEEKTKKTAKFIALKNDTNISALFEEYIRAIDKNPQLIKLIREATNKSTK</sequence>
<evidence type="ECO:0000313" key="2">
    <source>
        <dbReference type="Proteomes" id="UP000245622"/>
    </source>
</evidence>
<accession>A0A1V1I4K8</accession>
<name>A0A1V1I4K8_9FIRM</name>
<dbReference type="AlphaFoldDB" id="A0A1V1I4K8"/>